<reference evidence="2" key="1">
    <citation type="submission" date="2020-12" db="EMBL/GenBank/DDBJ databases">
        <title>Metabolic potential, ecology and presence of endohyphal bacteria is reflected in genomic diversity of Mucoromycotina.</title>
        <authorList>
            <person name="Muszewska A."/>
            <person name="Okrasinska A."/>
            <person name="Steczkiewicz K."/>
            <person name="Drgas O."/>
            <person name="Orlowska M."/>
            <person name="Perlinska-Lenart U."/>
            <person name="Aleksandrzak-Piekarczyk T."/>
            <person name="Szatraj K."/>
            <person name="Zielenkiewicz U."/>
            <person name="Pilsyk S."/>
            <person name="Malc E."/>
            <person name="Mieczkowski P."/>
            <person name="Kruszewska J.S."/>
            <person name="Biernat P."/>
            <person name="Pawlowska J."/>
        </authorList>
    </citation>
    <scope>NUCLEOTIDE SEQUENCE</scope>
    <source>
        <strain evidence="2">CBS 226.32</strain>
    </source>
</reference>
<sequence>HEQVIIEFCNCRSLVETLMKMQMMPSSAQTPRTAIHFGLLDYLHLLKMQCQVSSHGFTDVTNKSIKMSQPEVKNFRPLSKNILSRCYFFYRRLVNHANDTINHIYQLKTAECYSCVRKIIQKKKISVSLDGNFQLKRKIDKTSSAASSSSNFAYATTASTLAIATNPTSSDSKGKANLFLPAKSELCLWGTKEEVDKYDYPDAADKDNCMINELDSEFKAASERNRTMYSRYDENGVFAMACSRHGIPLRLYNIYKGEGRKYALASIGHVLSTRTSKQPLTIMYDIACLCKTRLESAFPVLKDENTLYGIPIFHAYAHNINCQFQFNPRYVAGFGLTDGEVRTIANLIKKKYKRCQEQLLLLEMTEETITDLRSQWQKKVELLSFPNNIKKMPAVVIEQLNNQDQIYLYLDLISQYIAFGLW</sequence>
<dbReference type="InterPro" id="IPR040521">
    <property type="entry name" value="KDZ"/>
</dbReference>
<accession>A0A8H7V2F0</accession>
<evidence type="ECO:0000313" key="3">
    <source>
        <dbReference type="Proteomes" id="UP000650833"/>
    </source>
</evidence>
<dbReference type="Pfam" id="PF18758">
    <property type="entry name" value="KDZ"/>
    <property type="match status" value="1"/>
</dbReference>
<dbReference type="PANTHER" id="PTHR33096:SF1">
    <property type="entry name" value="CXC1-LIKE CYSTEINE CLUSTER ASSOCIATED WITH KDZ TRANSPOSASES DOMAIN-CONTAINING PROTEIN"/>
    <property type="match status" value="1"/>
</dbReference>
<comment type="caution">
    <text evidence="2">The sequence shown here is derived from an EMBL/GenBank/DDBJ whole genome shotgun (WGS) entry which is preliminary data.</text>
</comment>
<dbReference type="InterPro" id="IPR041457">
    <property type="entry name" value="CxC2_KDZ-assoc"/>
</dbReference>
<organism evidence="2 3">
    <name type="scientific">Mucor plumbeus</name>
    <dbReference type="NCBI Taxonomy" id="97098"/>
    <lineage>
        <taxon>Eukaryota</taxon>
        <taxon>Fungi</taxon>
        <taxon>Fungi incertae sedis</taxon>
        <taxon>Mucoromycota</taxon>
        <taxon>Mucoromycotina</taxon>
        <taxon>Mucoromycetes</taxon>
        <taxon>Mucorales</taxon>
        <taxon>Mucorineae</taxon>
        <taxon>Mucoraceae</taxon>
        <taxon>Mucor</taxon>
    </lineage>
</organism>
<protein>
    <recommendedName>
        <fullName evidence="1">CxC2-like cysteine cluster KDZ transposase-associated domain-containing protein</fullName>
    </recommendedName>
</protein>
<dbReference type="Proteomes" id="UP000650833">
    <property type="component" value="Unassembled WGS sequence"/>
</dbReference>
<evidence type="ECO:0000259" key="1">
    <source>
        <dbReference type="Pfam" id="PF18803"/>
    </source>
</evidence>
<feature type="domain" description="CxC2-like cysteine cluster KDZ transposase-associated" evidence="1">
    <location>
        <begin position="3"/>
        <end position="61"/>
    </location>
</feature>
<dbReference type="AlphaFoldDB" id="A0A8H7V2F0"/>
<proteinExistence type="predicted"/>
<keyword evidence="3" id="KW-1185">Reference proteome</keyword>
<evidence type="ECO:0000313" key="2">
    <source>
        <dbReference type="EMBL" id="KAG2198939.1"/>
    </source>
</evidence>
<dbReference type="PANTHER" id="PTHR33096">
    <property type="entry name" value="CXC2 DOMAIN-CONTAINING PROTEIN"/>
    <property type="match status" value="1"/>
</dbReference>
<dbReference type="EMBL" id="JAEPRC010000372">
    <property type="protein sequence ID" value="KAG2198939.1"/>
    <property type="molecule type" value="Genomic_DNA"/>
</dbReference>
<feature type="non-terminal residue" evidence="2">
    <location>
        <position position="1"/>
    </location>
</feature>
<dbReference type="OrthoDB" id="2252406at2759"/>
<dbReference type="Pfam" id="PF18803">
    <property type="entry name" value="CxC2"/>
    <property type="match status" value="1"/>
</dbReference>
<gene>
    <name evidence="2" type="ORF">INT46_006331</name>
</gene>
<name>A0A8H7V2F0_9FUNG</name>